<dbReference type="OrthoDB" id="2507057at2759"/>
<name>A0A9P6NWU5_9BASI</name>
<evidence type="ECO:0000256" key="1">
    <source>
        <dbReference type="SAM" id="Coils"/>
    </source>
</evidence>
<comment type="caution">
    <text evidence="3">The sequence shown here is derived from an EMBL/GenBank/DDBJ whole genome shotgun (WGS) entry which is preliminary data.</text>
</comment>
<sequence length="326" mass="37523">MAHLIEPNIESVNSTNSAQTQLSTPTPSNFIGTHSPKSSNWMEDQSNKKDISFNFANDQELIDHILKSRLEPFLDLQSGSNLDPSHPNVGSSKIMSFWRLVDPRKPNRHRKLLERTKVKLDSSTPKQVQQVLLLNSLLDTLTNYNTTLARFQSNSLNLHRCLIKWDRLKGRDLSFSRTSLAITLDLQRFMTRINMYYPTAYLSLNQDQGGEEEVNVHEPEDEVNEIQGHALIPTTITNNQSTTNSIEPKKIGIRTHLSIRYKLHRLRKSAKTFNQQFRQHENEKMELKLRGNQCIFDMVKDGKNLLEINDCLVKVVLDLVIFSKKS</sequence>
<gene>
    <name evidence="3" type="ORF">CROQUDRAFT_129901</name>
</gene>
<feature type="region of interest" description="Disordered" evidence="2">
    <location>
        <begin position="1"/>
        <end position="44"/>
    </location>
</feature>
<proteinExistence type="predicted"/>
<accession>A0A9P6NWU5</accession>
<evidence type="ECO:0000313" key="3">
    <source>
        <dbReference type="EMBL" id="KAG0151803.1"/>
    </source>
</evidence>
<evidence type="ECO:0000256" key="2">
    <source>
        <dbReference type="SAM" id="MobiDB-lite"/>
    </source>
</evidence>
<dbReference type="EMBL" id="MU167211">
    <property type="protein sequence ID" value="KAG0151803.1"/>
    <property type="molecule type" value="Genomic_DNA"/>
</dbReference>
<organism evidence="3 4">
    <name type="scientific">Cronartium quercuum f. sp. fusiforme G11</name>
    <dbReference type="NCBI Taxonomy" id="708437"/>
    <lineage>
        <taxon>Eukaryota</taxon>
        <taxon>Fungi</taxon>
        <taxon>Dikarya</taxon>
        <taxon>Basidiomycota</taxon>
        <taxon>Pucciniomycotina</taxon>
        <taxon>Pucciniomycetes</taxon>
        <taxon>Pucciniales</taxon>
        <taxon>Coleosporiaceae</taxon>
        <taxon>Cronartium</taxon>
    </lineage>
</organism>
<keyword evidence="1" id="KW-0175">Coiled coil</keyword>
<keyword evidence="4" id="KW-1185">Reference proteome</keyword>
<dbReference type="Proteomes" id="UP000886653">
    <property type="component" value="Unassembled WGS sequence"/>
</dbReference>
<protein>
    <submittedName>
        <fullName evidence="3">Uncharacterized protein</fullName>
    </submittedName>
</protein>
<reference evidence="3" key="1">
    <citation type="submission" date="2013-11" db="EMBL/GenBank/DDBJ databases">
        <title>Genome sequence of the fusiform rust pathogen reveals effectors for host alternation and coevolution with pine.</title>
        <authorList>
            <consortium name="DOE Joint Genome Institute"/>
            <person name="Smith K."/>
            <person name="Pendleton A."/>
            <person name="Kubisiak T."/>
            <person name="Anderson C."/>
            <person name="Salamov A."/>
            <person name="Aerts A."/>
            <person name="Riley R."/>
            <person name="Clum A."/>
            <person name="Lindquist E."/>
            <person name="Ence D."/>
            <person name="Campbell M."/>
            <person name="Kronenberg Z."/>
            <person name="Feau N."/>
            <person name="Dhillon B."/>
            <person name="Hamelin R."/>
            <person name="Burleigh J."/>
            <person name="Smith J."/>
            <person name="Yandell M."/>
            <person name="Nelson C."/>
            <person name="Grigoriev I."/>
            <person name="Davis J."/>
        </authorList>
    </citation>
    <scope>NUCLEOTIDE SEQUENCE</scope>
    <source>
        <strain evidence="3">G11</strain>
    </source>
</reference>
<dbReference type="AlphaFoldDB" id="A0A9P6NWU5"/>
<evidence type="ECO:0000313" key="4">
    <source>
        <dbReference type="Proteomes" id="UP000886653"/>
    </source>
</evidence>
<feature type="compositionally biased region" description="Polar residues" evidence="2">
    <location>
        <begin position="10"/>
        <end position="44"/>
    </location>
</feature>
<feature type="coiled-coil region" evidence="1">
    <location>
        <begin position="263"/>
        <end position="290"/>
    </location>
</feature>